<keyword evidence="8" id="KW-1185">Reference proteome</keyword>
<accession>A0A812ILC6</accession>
<proteinExistence type="predicted"/>
<dbReference type="PROSITE" id="PS50011">
    <property type="entry name" value="PROTEIN_KINASE_DOM"/>
    <property type="match status" value="1"/>
</dbReference>
<dbReference type="OrthoDB" id="10252354at2759"/>
<evidence type="ECO:0000313" key="7">
    <source>
        <dbReference type="EMBL" id="CAE7150847.1"/>
    </source>
</evidence>
<sequence length="946" mass="103859">MFFVWPRASAAKAATRAGVLLALAHRFVGPAFLATARIWMTFHLSLRNRENKDGAAGLVALQDLLMARAPAKRPPSNRWRYDALMKADISDASAQRQKLVVFREQWKAKVLAKPEDAAAFARLGEVCAQLDEVDGLFRFGQQLSAQHAEAWRPAAATLKVLAPDRAEDLLLGVLHLPNLDSRGRAEACSQLGQLRPQEAEKWYRQALAWDPDSSAAVRLAETLGESGRLAEAAEMFQVAGMKHELKPHHLFQYGEALVLSEQFDSGRALLRKAAEADLSLAAMAHACMALSYLLQQQISLATDCCHQALQRPTAANTEALHLARFLKSFCHLRNFDVEAALEAVSETLQTCGGENPLRESMEAFKVRLQAMQPKPGQADVIQMADNFDTQTTAAFLHLTLGQWDDAEEVLQNVLQGDGCCPEALLMQAQLLLRQNKFGCAIEYLQKCLRQSFTLLYSRREQVLVHLLSCLCYHRRASGGDASISSVDRSEVRENSPRLSEGSPVAGQWRASLMRFLTGCTDDAADSGYAASNAAREGQEAGPPPGKNDLNTASMHFASAIEVEPQVKDTIAACTDAVNLTLLLRKRSLAIELDAEESGILFQHALNSPASSERGDLFAPPKMPALVGTASTAMPASDNPSRQNSETQLTVVNDSNTPPTMESISRTLSQDRLLNFAELEFGELLSRGEITIVQKAVYRGLPVVVKALHYEGSASSCEAVEDMLAEIKILTKLNHPRLVPLVGACLEATQLALVTRLAPGGNLHHALHVRRHSFSREVCFQLAMDCLEGVRYLHSLQPPVLHLDLKSMNLVLDVDMQHLQICDFGLSRLAGAVRRGLGRGGSPRYMAPECFDEQLGAQTEKTDVWSSACILLEIFGQCQPYAECSNVQQILNMLLVQQLPPPLPDNMEARIKSVIAYALQYEASQGTDRIAVCRNCKHKASRIRLTV</sequence>
<dbReference type="GO" id="GO:0004674">
    <property type="term" value="F:protein serine/threonine kinase activity"/>
    <property type="evidence" value="ECO:0007669"/>
    <property type="project" value="TreeGrafter"/>
</dbReference>
<dbReference type="InterPro" id="IPR011990">
    <property type="entry name" value="TPR-like_helical_dom_sf"/>
</dbReference>
<evidence type="ECO:0000256" key="1">
    <source>
        <dbReference type="ARBA" id="ARBA00022679"/>
    </source>
</evidence>
<dbReference type="PROSITE" id="PS00108">
    <property type="entry name" value="PROTEIN_KINASE_ST"/>
    <property type="match status" value="1"/>
</dbReference>
<evidence type="ECO:0000256" key="3">
    <source>
        <dbReference type="ARBA" id="ARBA00022777"/>
    </source>
</evidence>
<dbReference type="InterPro" id="IPR051681">
    <property type="entry name" value="Ser/Thr_Kinases-Pseudokinases"/>
</dbReference>
<dbReference type="Pfam" id="PF00069">
    <property type="entry name" value="Pkinase"/>
    <property type="match status" value="1"/>
</dbReference>
<keyword evidence="4" id="KW-0067">ATP-binding</keyword>
<dbReference type="GO" id="GO:0005524">
    <property type="term" value="F:ATP binding"/>
    <property type="evidence" value="ECO:0007669"/>
    <property type="project" value="UniProtKB-KW"/>
</dbReference>
<keyword evidence="2" id="KW-0547">Nucleotide-binding</keyword>
<dbReference type="Pfam" id="PF13432">
    <property type="entry name" value="TPR_16"/>
    <property type="match status" value="2"/>
</dbReference>
<dbReference type="AlphaFoldDB" id="A0A812ILC6"/>
<reference evidence="7" key="1">
    <citation type="submission" date="2021-02" db="EMBL/GenBank/DDBJ databases">
        <authorList>
            <person name="Dougan E. K."/>
            <person name="Rhodes N."/>
            <person name="Thang M."/>
            <person name="Chan C."/>
        </authorList>
    </citation>
    <scope>NUCLEOTIDE SEQUENCE</scope>
</reference>
<evidence type="ECO:0000259" key="6">
    <source>
        <dbReference type="PROSITE" id="PS50011"/>
    </source>
</evidence>
<protein>
    <recommendedName>
        <fullName evidence="6">Protein kinase domain-containing protein</fullName>
    </recommendedName>
</protein>
<dbReference type="SMART" id="SM00220">
    <property type="entry name" value="S_TKc"/>
    <property type="match status" value="1"/>
</dbReference>
<dbReference type="SUPFAM" id="SSF56112">
    <property type="entry name" value="Protein kinase-like (PK-like)"/>
    <property type="match status" value="1"/>
</dbReference>
<keyword evidence="3" id="KW-0418">Kinase</keyword>
<evidence type="ECO:0000256" key="5">
    <source>
        <dbReference type="SAM" id="MobiDB-lite"/>
    </source>
</evidence>
<evidence type="ECO:0000313" key="8">
    <source>
        <dbReference type="Proteomes" id="UP000601435"/>
    </source>
</evidence>
<dbReference type="InterPro" id="IPR011009">
    <property type="entry name" value="Kinase-like_dom_sf"/>
</dbReference>
<feature type="region of interest" description="Disordered" evidence="5">
    <location>
        <begin position="630"/>
        <end position="663"/>
    </location>
</feature>
<gene>
    <name evidence="7" type="ORF">SNEC2469_LOCUS182</name>
</gene>
<dbReference type="Gene3D" id="1.10.510.10">
    <property type="entry name" value="Transferase(Phosphotransferase) domain 1"/>
    <property type="match status" value="1"/>
</dbReference>
<dbReference type="Gene3D" id="1.25.40.10">
    <property type="entry name" value="Tetratricopeptide repeat domain"/>
    <property type="match status" value="2"/>
</dbReference>
<feature type="region of interest" description="Disordered" evidence="5">
    <location>
        <begin position="530"/>
        <end position="551"/>
    </location>
</feature>
<organism evidence="7 8">
    <name type="scientific">Symbiodinium necroappetens</name>
    <dbReference type="NCBI Taxonomy" id="1628268"/>
    <lineage>
        <taxon>Eukaryota</taxon>
        <taxon>Sar</taxon>
        <taxon>Alveolata</taxon>
        <taxon>Dinophyceae</taxon>
        <taxon>Suessiales</taxon>
        <taxon>Symbiodiniaceae</taxon>
        <taxon>Symbiodinium</taxon>
    </lineage>
</organism>
<dbReference type="SUPFAM" id="SSF48452">
    <property type="entry name" value="TPR-like"/>
    <property type="match status" value="1"/>
</dbReference>
<dbReference type="EMBL" id="CAJNJA010000003">
    <property type="protein sequence ID" value="CAE7150847.1"/>
    <property type="molecule type" value="Genomic_DNA"/>
</dbReference>
<dbReference type="PANTHER" id="PTHR44329:SF288">
    <property type="entry name" value="MITOGEN-ACTIVATED PROTEIN KINASE KINASE KINASE 20"/>
    <property type="match status" value="1"/>
</dbReference>
<dbReference type="InterPro" id="IPR008271">
    <property type="entry name" value="Ser/Thr_kinase_AS"/>
</dbReference>
<name>A0A812ILC6_9DINO</name>
<dbReference type="InterPro" id="IPR000719">
    <property type="entry name" value="Prot_kinase_dom"/>
</dbReference>
<dbReference type="InterPro" id="IPR019734">
    <property type="entry name" value="TPR_rpt"/>
</dbReference>
<evidence type="ECO:0000256" key="2">
    <source>
        <dbReference type="ARBA" id="ARBA00022741"/>
    </source>
</evidence>
<dbReference type="SMART" id="SM00028">
    <property type="entry name" value="TPR"/>
    <property type="match status" value="3"/>
</dbReference>
<dbReference type="Proteomes" id="UP000601435">
    <property type="component" value="Unassembled WGS sequence"/>
</dbReference>
<comment type="caution">
    <text evidence="7">The sequence shown here is derived from an EMBL/GenBank/DDBJ whole genome shotgun (WGS) entry which is preliminary data.</text>
</comment>
<dbReference type="PANTHER" id="PTHR44329">
    <property type="entry name" value="SERINE/THREONINE-PROTEIN KINASE TNNI3K-RELATED"/>
    <property type="match status" value="1"/>
</dbReference>
<evidence type="ECO:0000256" key="4">
    <source>
        <dbReference type="ARBA" id="ARBA00022840"/>
    </source>
</evidence>
<feature type="domain" description="Protein kinase" evidence="6">
    <location>
        <begin position="678"/>
        <end position="940"/>
    </location>
</feature>
<keyword evidence="1" id="KW-0808">Transferase</keyword>
<feature type="region of interest" description="Disordered" evidence="5">
    <location>
        <begin position="478"/>
        <end position="503"/>
    </location>
</feature>